<name>A0ABS3BPT3_9BACT</name>
<organism evidence="1 2">
    <name type="scientific">Algoriphagus aestuariicola</name>
    <dbReference type="NCBI Taxonomy" id="1852016"/>
    <lineage>
        <taxon>Bacteria</taxon>
        <taxon>Pseudomonadati</taxon>
        <taxon>Bacteroidota</taxon>
        <taxon>Cytophagia</taxon>
        <taxon>Cytophagales</taxon>
        <taxon>Cyclobacteriaceae</taxon>
        <taxon>Algoriphagus</taxon>
    </lineage>
</organism>
<sequence>MGNSKKRCFVVMGFGIKTDYINGRKLDLNKSYRLLIKPVVESKGIECVRADEITHSGSIDVQMYRELLQADLVIADLSTLNANALYELGVRHALRPYTTIVISENKLVYPFDLNHVVIHSYQHLGDAIDYEEVERFRAALGGVIQSVLDKNQADSPVYTYLNSLIPPKLQEQIEKAVVESERKVETPEIGKALSLIIQEAEDAIETKDFVKAKNLFQTAAMLSTSNSGQKDTYLTHRLAFTTYKAAQPDLVTSLYESLDLLKSIHLDTTNDPETVSSAGAVEKKLYECGEGEQHLENSILYYQRSYYLLNNRYNGINLAMTLLYHATSNLVNNDQERIADLVFAKRTWSRVLYLCDRDWKLIQQKEKNDQALIHDGTKDGQELQEYYNSQKFWILVNRAEANFGLGNFEAYQIALTESKNIPFHPWQLESFTEQIGKLEAELKKVGHLLAPKWTAPN</sequence>
<dbReference type="InterPro" id="IPR046880">
    <property type="entry name" value="TPR-S"/>
</dbReference>
<evidence type="ECO:0008006" key="3">
    <source>
        <dbReference type="Google" id="ProtNLM"/>
    </source>
</evidence>
<protein>
    <recommendedName>
        <fullName evidence="3">DUF4071 domain-containing protein</fullName>
    </recommendedName>
</protein>
<evidence type="ECO:0000313" key="2">
    <source>
        <dbReference type="Proteomes" id="UP000664698"/>
    </source>
</evidence>
<proteinExistence type="predicted"/>
<accession>A0ABS3BPT3</accession>
<dbReference type="Proteomes" id="UP000664698">
    <property type="component" value="Unassembled WGS sequence"/>
</dbReference>
<dbReference type="Pfam" id="PF20308">
    <property type="entry name" value="TPR-S"/>
    <property type="match status" value="1"/>
</dbReference>
<gene>
    <name evidence="1" type="ORF">J0A67_10680</name>
</gene>
<reference evidence="1 2" key="1">
    <citation type="submission" date="2021-03" db="EMBL/GenBank/DDBJ databases">
        <title>novel species isolated from a fishpond in China.</title>
        <authorList>
            <person name="Lu H."/>
            <person name="Cai Z."/>
        </authorList>
    </citation>
    <scope>NUCLEOTIDE SEQUENCE [LARGE SCALE GENOMIC DNA]</scope>
    <source>
        <strain evidence="1 2">JCM 31546</strain>
    </source>
</reference>
<dbReference type="EMBL" id="JAFKCW010000002">
    <property type="protein sequence ID" value="MBN7801328.1"/>
    <property type="molecule type" value="Genomic_DNA"/>
</dbReference>
<dbReference type="RefSeq" id="WP_206569307.1">
    <property type="nucleotide sequence ID" value="NZ_JAFKCW010000002.1"/>
</dbReference>
<comment type="caution">
    <text evidence="1">The sequence shown here is derived from an EMBL/GenBank/DDBJ whole genome shotgun (WGS) entry which is preliminary data.</text>
</comment>
<evidence type="ECO:0000313" key="1">
    <source>
        <dbReference type="EMBL" id="MBN7801328.1"/>
    </source>
</evidence>
<keyword evidence="2" id="KW-1185">Reference proteome</keyword>